<dbReference type="Pfam" id="PF10761">
    <property type="entry name" value="DUF2590"/>
    <property type="match status" value="1"/>
</dbReference>
<keyword evidence="2" id="KW-1185">Reference proteome</keyword>
<dbReference type="EMBL" id="BLVO01000013">
    <property type="protein sequence ID" value="GFM34201.1"/>
    <property type="molecule type" value="Genomic_DNA"/>
</dbReference>
<accession>A0A7J0BLT4</accession>
<gene>
    <name evidence="1" type="ORF">DSM101010T_25660</name>
</gene>
<dbReference type="RefSeq" id="WP_174405815.1">
    <property type="nucleotide sequence ID" value="NZ_BLVO01000013.1"/>
</dbReference>
<proteinExistence type="predicted"/>
<protein>
    <recommendedName>
        <fullName evidence="3">Phage protein</fullName>
    </recommendedName>
</protein>
<reference evidence="1 2" key="1">
    <citation type="submission" date="2020-05" db="EMBL/GenBank/DDBJ databases">
        <title>Draft genome sequence of Desulfovibrio sp. strain HN2T.</title>
        <authorList>
            <person name="Ueno A."/>
            <person name="Tamazawa S."/>
            <person name="Tamamura S."/>
            <person name="Murakami T."/>
            <person name="Kiyama T."/>
            <person name="Inomata H."/>
            <person name="Amano Y."/>
            <person name="Miyakawa K."/>
            <person name="Tamaki H."/>
            <person name="Naganuma T."/>
            <person name="Kaneko K."/>
        </authorList>
    </citation>
    <scope>NUCLEOTIDE SEQUENCE [LARGE SCALE GENOMIC DNA]</scope>
    <source>
        <strain evidence="1 2">HN2</strain>
    </source>
</reference>
<evidence type="ECO:0000313" key="1">
    <source>
        <dbReference type="EMBL" id="GFM34201.1"/>
    </source>
</evidence>
<sequence length="111" mass="12072">MSGKYLDILITGDDITLDAGGLPVPVADRDSIAQDIVHMIRETGLLVELVGNRDVRTKARNLLLLTLEVDKDERIVPGSTEIEEVGLGLFNLKAETLEFGSIALSLEAERV</sequence>
<name>A0A7J0BLT4_9BACT</name>
<comment type="caution">
    <text evidence="1">The sequence shown here is derived from an EMBL/GenBank/DDBJ whole genome shotgun (WGS) entry which is preliminary data.</text>
</comment>
<evidence type="ECO:0008006" key="3">
    <source>
        <dbReference type="Google" id="ProtNLM"/>
    </source>
</evidence>
<organism evidence="1 2">
    <name type="scientific">Desulfovibrio subterraneus</name>
    <dbReference type="NCBI Taxonomy" id="2718620"/>
    <lineage>
        <taxon>Bacteria</taxon>
        <taxon>Pseudomonadati</taxon>
        <taxon>Thermodesulfobacteriota</taxon>
        <taxon>Desulfovibrionia</taxon>
        <taxon>Desulfovibrionales</taxon>
        <taxon>Desulfovibrionaceae</taxon>
        <taxon>Desulfovibrio</taxon>
    </lineage>
</organism>
<dbReference type="Proteomes" id="UP000503840">
    <property type="component" value="Unassembled WGS sequence"/>
</dbReference>
<evidence type="ECO:0000313" key="2">
    <source>
        <dbReference type="Proteomes" id="UP000503840"/>
    </source>
</evidence>
<dbReference type="AlphaFoldDB" id="A0A7J0BLT4"/>
<dbReference type="InterPro" id="IPR019697">
    <property type="entry name" value="Phage_HP1_Orf28"/>
</dbReference>